<dbReference type="OrthoDB" id="5772860at2759"/>
<gene>
    <name evidence="2" type="ORF">NECAME_03418</name>
</gene>
<dbReference type="KEGG" id="nai:NECAME_03418"/>
<evidence type="ECO:0008006" key="4">
    <source>
        <dbReference type="Google" id="ProtNLM"/>
    </source>
</evidence>
<name>W2T681_NECAM</name>
<protein>
    <recommendedName>
        <fullName evidence="4">Transthyretin-like family protein</fullName>
    </recommendedName>
</protein>
<organism evidence="2 3">
    <name type="scientific">Necator americanus</name>
    <name type="common">Human hookworm</name>
    <dbReference type="NCBI Taxonomy" id="51031"/>
    <lineage>
        <taxon>Eukaryota</taxon>
        <taxon>Metazoa</taxon>
        <taxon>Ecdysozoa</taxon>
        <taxon>Nematoda</taxon>
        <taxon>Chromadorea</taxon>
        <taxon>Rhabditida</taxon>
        <taxon>Rhabditina</taxon>
        <taxon>Rhabditomorpha</taxon>
        <taxon>Strongyloidea</taxon>
        <taxon>Ancylostomatidae</taxon>
        <taxon>Bunostominae</taxon>
        <taxon>Necator</taxon>
    </lineage>
</organism>
<keyword evidence="1" id="KW-0732">Signal</keyword>
<sequence length="194" mass="22330">MPSHHRHRNVLRLFLLVTVHVLLGATENVYCTYYRETNEITCGIVTCATHIPPHADLEKEGLDVKLPRGWYRIGMQTIRNDHSWFNLYRRRATGSGYWDFYTNIPERNCIGPENLVIEAVLFSGFGIHAGKNIPGTVTLKDPSCFSKLADQIEKKSTTEKFDVHQCRNCIFHSCWLGTRILPGARQYTTNLRSY</sequence>
<reference evidence="3" key="1">
    <citation type="journal article" date="2014" name="Nat. Genet.">
        <title>Genome of the human hookworm Necator americanus.</title>
        <authorList>
            <person name="Tang Y.T."/>
            <person name="Gao X."/>
            <person name="Rosa B.A."/>
            <person name="Abubucker S."/>
            <person name="Hallsworth-Pepin K."/>
            <person name="Martin J."/>
            <person name="Tyagi R."/>
            <person name="Heizer E."/>
            <person name="Zhang X."/>
            <person name="Bhonagiri-Palsikar V."/>
            <person name="Minx P."/>
            <person name="Warren W.C."/>
            <person name="Wang Q."/>
            <person name="Zhan B."/>
            <person name="Hotez P.J."/>
            <person name="Sternberg P.W."/>
            <person name="Dougall A."/>
            <person name="Gaze S.T."/>
            <person name="Mulvenna J."/>
            <person name="Sotillo J."/>
            <person name="Ranganathan S."/>
            <person name="Rabelo E.M."/>
            <person name="Wilson R.K."/>
            <person name="Felgner P.L."/>
            <person name="Bethony J."/>
            <person name="Hawdon J.M."/>
            <person name="Gasser R.B."/>
            <person name="Loukas A."/>
            <person name="Mitreva M."/>
        </authorList>
    </citation>
    <scope>NUCLEOTIDE SEQUENCE [LARGE SCALE GENOMIC DNA]</scope>
</reference>
<feature type="signal peptide" evidence="1">
    <location>
        <begin position="1"/>
        <end position="24"/>
    </location>
</feature>
<keyword evidence="3" id="KW-1185">Reference proteome</keyword>
<dbReference type="EMBL" id="KI660223">
    <property type="protein sequence ID" value="ETN76487.1"/>
    <property type="molecule type" value="Genomic_DNA"/>
</dbReference>
<dbReference type="Proteomes" id="UP000053676">
    <property type="component" value="Unassembled WGS sequence"/>
</dbReference>
<feature type="chain" id="PRO_5004825229" description="Transthyretin-like family protein" evidence="1">
    <location>
        <begin position="25"/>
        <end position="194"/>
    </location>
</feature>
<evidence type="ECO:0000256" key="1">
    <source>
        <dbReference type="SAM" id="SignalP"/>
    </source>
</evidence>
<evidence type="ECO:0000313" key="2">
    <source>
        <dbReference type="EMBL" id="ETN76487.1"/>
    </source>
</evidence>
<dbReference type="AlphaFoldDB" id="W2T681"/>
<proteinExistence type="predicted"/>
<dbReference type="OMA" id="TMIPERN"/>
<evidence type="ECO:0000313" key="3">
    <source>
        <dbReference type="Proteomes" id="UP000053676"/>
    </source>
</evidence>
<accession>W2T681</accession>